<dbReference type="PANTHER" id="PTHR24248:SF204">
    <property type="entry name" value="HISTAMINE H1 RECEPTOR"/>
    <property type="match status" value="1"/>
</dbReference>
<accession>A0A7R9LJ79</accession>
<keyword evidence="15" id="KW-1185">Reference proteome</keyword>
<evidence type="ECO:0000256" key="2">
    <source>
        <dbReference type="ARBA" id="ARBA00010663"/>
    </source>
</evidence>
<feature type="compositionally biased region" description="Low complexity" evidence="11">
    <location>
        <begin position="271"/>
        <end position="280"/>
    </location>
</feature>
<dbReference type="PRINTS" id="PR00243">
    <property type="entry name" value="MUSCARINICR"/>
</dbReference>
<dbReference type="GO" id="GO:0045202">
    <property type="term" value="C:synapse"/>
    <property type="evidence" value="ECO:0007669"/>
    <property type="project" value="GOC"/>
</dbReference>
<proteinExistence type="inferred from homology"/>
<dbReference type="PRINTS" id="PR00237">
    <property type="entry name" value="GPCRRHODOPSN"/>
</dbReference>
<feature type="compositionally biased region" description="Basic residues" evidence="11">
    <location>
        <begin position="370"/>
        <end position="388"/>
    </location>
</feature>
<evidence type="ECO:0000256" key="3">
    <source>
        <dbReference type="ARBA" id="ARBA00022475"/>
    </source>
</evidence>
<dbReference type="OrthoDB" id="10071887at2759"/>
<feature type="region of interest" description="Disordered" evidence="11">
    <location>
        <begin position="226"/>
        <end position="282"/>
    </location>
</feature>
<evidence type="ECO:0000256" key="5">
    <source>
        <dbReference type="ARBA" id="ARBA00022989"/>
    </source>
</evidence>
<organism evidence="14">
    <name type="scientific">Oppiella nova</name>
    <dbReference type="NCBI Taxonomy" id="334625"/>
    <lineage>
        <taxon>Eukaryota</taxon>
        <taxon>Metazoa</taxon>
        <taxon>Ecdysozoa</taxon>
        <taxon>Arthropoda</taxon>
        <taxon>Chelicerata</taxon>
        <taxon>Arachnida</taxon>
        <taxon>Acari</taxon>
        <taxon>Acariformes</taxon>
        <taxon>Sarcoptiformes</taxon>
        <taxon>Oribatida</taxon>
        <taxon>Brachypylina</taxon>
        <taxon>Oppioidea</taxon>
        <taxon>Oppiidae</taxon>
        <taxon>Oppiella</taxon>
    </lineage>
</organism>
<dbReference type="GO" id="GO:0005886">
    <property type="term" value="C:plasma membrane"/>
    <property type="evidence" value="ECO:0007669"/>
    <property type="project" value="UniProtKB-SubCell"/>
</dbReference>
<feature type="domain" description="G-protein coupled receptors family 1 profile" evidence="13">
    <location>
        <begin position="1"/>
        <end position="541"/>
    </location>
</feature>
<name>A0A7R9LJ79_9ACAR</name>
<dbReference type="SUPFAM" id="SSF81321">
    <property type="entry name" value="Family A G protein-coupled receptor-like"/>
    <property type="match status" value="1"/>
</dbReference>
<dbReference type="PANTHER" id="PTHR24248">
    <property type="entry name" value="ADRENERGIC RECEPTOR-RELATED G-PROTEIN COUPLED RECEPTOR"/>
    <property type="match status" value="1"/>
</dbReference>
<feature type="transmembrane region" description="Helical" evidence="12">
    <location>
        <begin position="43"/>
        <end position="64"/>
    </location>
</feature>
<dbReference type="GO" id="GO:0016907">
    <property type="term" value="F:G protein-coupled acetylcholine receptor activity"/>
    <property type="evidence" value="ECO:0007669"/>
    <property type="project" value="InterPro"/>
</dbReference>
<feature type="transmembrane region" description="Helical" evidence="12">
    <location>
        <begin position="490"/>
        <end position="513"/>
    </location>
</feature>
<evidence type="ECO:0000256" key="11">
    <source>
        <dbReference type="SAM" id="MobiDB-lite"/>
    </source>
</evidence>
<feature type="transmembrane region" description="Helical" evidence="12">
    <location>
        <begin position="525"/>
        <end position="544"/>
    </location>
</feature>
<keyword evidence="8 10" id="KW-0675">Receptor</keyword>
<comment type="subcellular location">
    <subcellularLocation>
        <location evidence="1">Cell membrane</location>
        <topology evidence="1">Multi-pass membrane protein</topology>
    </subcellularLocation>
</comment>
<dbReference type="PROSITE" id="PS50262">
    <property type="entry name" value="G_PROTEIN_RECEP_F1_2"/>
    <property type="match status" value="1"/>
</dbReference>
<dbReference type="EMBL" id="OC915941">
    <property type="protein sequence ID" value="CAD7642524.1"/>
    <property type="molecule type" value="Genomic_DNA"/>
</dbReference>
<evidence type="ECO:0000256" key="1">
    <source>
        <dbReference type="ARBA" id="ARBA00004651"/>
    </source>
</evidence>
<dbReference type="GO" id="GO:0071880">
    <property type="term" value="P:adenylate cyclase-activating adrenergic receptor signaling pathway"/>
    <property type="evidence" value="ECO:0007669"/>
    <property type="project" value="TreeGrafter"/>
</dbReference>
<dbReference type="Gene3D" id="1.20.1070.10">
    <property type="entry name" value="Rhodopsin 7-helix transmembrane proteins"/>
    <property type="match status" value="2"/>
</dbReference>
<evidence type="ECO:0000313" key="14">
    <source>
        <dbReference type="EMBL" id="CAD7642524.1"/>
    </source>
</evidence>
<evidence type="ECO:0000259" key="13">
    <source>
        <dbReference type="PROSITE" id="PS50262"/>
    </source>
</evidence>
<evidence type="ECO:0000256" key="4">
    <source>
        <dbReference type="ARBA" id="ARBA00022692"/>
    </source>
</evidence>
<reference evidence="14" key="1">
    <citation type="submission" date="2020-11" db="EMBL/GenBank/DDBJ databases">
        <authorList>
            <person name="Tran Van P."/>
        </authorList>
    </citation>
    <scope>NUCLEOTIDE SEQUENCE</scope>
</reference>
<feature type="transmembrane region" description="Helical" evidence="12">
    <location>
        <begin position="85"/>
        <end position="106"/>
    </location>
</feature>
<gene>
    <name evidence="14" type="ORF">ONB1V03_LOCUS3636</name>
</gene>
<dbReference type="AlphaFoldDB" id="A0A7R9LJ79"/>
<feature type="transmembrane region" description="Helical" evidence="12">
    <location>
        <begin position="141"/>
        <end position="159"/>
    </location>
</feature>
<dbReference type="EMBL" id="CAJPVJ010001116">
    <property type="protein sequence ID" value="CAG2164076.1"/>
    <property type="molecule type" value="Genomic_DNA"/>
</dbReference>
<evidence type="ECO:0000256" key="7">
    <source>
        <dbReference type="ARBA" id="ARBA00023136"/>
    </source>
</evidence>
<keyword evidence="7 12" id="KW-0472">Membrane</keyword>
<keyword evidence="6 10" id="KW-0297">G-protein coupled receptor</keyword>
<dbReference type="InterPro" id="IPR017452">
    <property type="entry name" value="GPCR_Rhodpsn_7TM"/>
</dbReference>
<evidence type="ECO:0000256" key="8">
    <source>
        <dbReference type="ARBA" id="ARBA00023170"/>
    </source>
</evidence>
<evidence type="ECO:0000256" key="6">
    <source>
        <dbReference type="ARBA" id="ARBA00023040"/>
    </source>
</evidence>
<dbReference type="Pfam" id="PF00001">
    <property type="entry name" value="7tm_1"/>
    <property type="match status" value="2"/>
</dbReference>
<feature type="compositionally biased region" description="Basic and acidic residues" evidence="11">
    <location>
        <begin position="229"/>
        <end position="253"/>
    </location>
</feature>
<keyword evidence="9 10" id="KW-0807">Transducer</keyword>
<dbReference type="InterPro" id="IPR000276">
    <property type="entry name" value="GPCR_Rhodpsn"/>
</dbReference>
<dbReference type="Proteomes" id="UP000728032">
    <property type="component" value="Unassembled WGS sequence"/>
</dbReference>
<keyword evidence="4 10" id="KW-0812">Transmembrane</keyword>
<evidence type="ECO:0000256" key="12">
    <source>
        <dbReference type="SAM" id="Phobius"/>
    </source>
</evidence>
<sequence>MVSNMFILSLAIADLTVGLIVMPISSVYVLLGDWILGLVVCQLWLVIDYTASTASIFNLLILSLDRYWSIRSPLKYLCKRTKKRALGMIGIVWMISVLWVIPIIGIERWHIWYTDGVRKHPDNVCETEFNDSILFKLTTSAANFFIPMILMVVIYYKIFCEIKRRGKIDIGRSVSVGCADHSTGLSKSSQRKQRKLLDRSNYLRSKGCASCSSFTAKQMTRITCNSNEHTVESEKSSQTDRQRDRNSRDKSSSDDFECPNKLQLTNTSPVASDKASADDNSSVKHYQQLTLMSVKPEKPSLTALEDYRGVKVEVEYINGGSIVNIVNAKTSSDSADSSLHTKPIDQMSTTLSTTKTLDAKSDSVVFSSGHKSKQKFNKSKHKKCKNSAKHVNNSNNGEDMGEEVDELSDKKSQSVKWKLRRNSSKKLNNLDVNCGDKRQSRPSIALPANEFCSECQCTAAMAVAATHHMNALRREESSRLRQEKKAARQLGVILGAFILCWMPYIITFIVTAYCTDCVSSTVHQVAIWLGYVNSFLNPFLYALCNENFKQAFKKLLGRVKPQQPSYNFDLTHATSFRVHKNNFS</sequence>
<dbReference type="PROSITE" id="PS00237">
    <property type="entry name" value="G_PROTEIN_RECEP_F1_1"/>
    <property type="match status" value="1"/>
</dbReference>
<feature type="region of interest" description="Disordered" evidence="11">
    <location>
        <begin position="364"/>
        <end position="415"/>
    </location>
</feature>
<keyword evidence="5 12" id="KW-1133">Transmembrane helix</keyword>
<dbReference type="GO" id="GO:0043410">
    <property type="term" value="P:positive regulation of MAPK cascade"/>
    <property type="evidence" value="ECO:0007669"/>
    <property type="project" value="TreeGrafter"/>
</dbReference>
<keyword evidence="3" id="KW-1003">Cell membrane</keyword>
<evidence type="ECO:0000256" key="10">
    <source>
        <dbReference type="RuleBase" id="RU000688"/>
    </source>
</evidence>
<protein>
    <recommendedName>
        <fullName evidence="13">G-protein coupled receptors family 1 profile domain-containing protein</fullName>
    </recommendedName>
</protein>
<feature type="transmembrane region" description="Helical" evidence="12">
    <location>
        <begin position="7"/>
        <end position="31"/>
    </location>
</feature>
<evidence type="ECO:0000313" key="15">
    <source>
        <dbReference type="Proteomes" id="UP000728032"/>
    </source>
</evidence>
<comment type="similarity">
    <text evidence="2 10">Belongs to the G-protein coupled receptor 1 family.</text>
</comment>
<evidence type="ECO:0000256" key="9">
    <source>
        <dbReference type="ARBA" id="ARBA00023224"/>
    </source>
</evidence>
<dbReference type="InterPro" id="IPR000995">
    <property type="entry name" value="Musac_Ach_rcpt"/>
</dbReference>